<dbReference type="EMBL" id="JANBVB010000914">
    <property type="protein sequence ID" value="KAJ2891719.1"/>
    <property type="molecule type" value="Genomic_DNA"/>
</dbReference>
<comment type="caution">
    <text evidence="1">The sequence shown here is derived from an EMBL/GenBank/DDBJ whole genome shotgun (WGS) entry which is preliminary data.</text>
</comment>
<accession>A0ACC1M1K1</accession>
<dbReference type="Proteomes" id="UP001139981">
    <property type="component" value="Unassembled WGS sequence"/>
</dbReference>
<gene>
    <name evidence="1" type="ORF">IWW38_003503</name>
</gene>
<name>A0ACC1M1K1_9FUNG</name>
<protein>
    <submittedName>
        <fullName evidence="1">Uncharacterized protein</fullName>
    </submittedName>
</protein>
<proteinExistence type="predicted"/>
<sequence length="175" mass="19877">MPQFTRSYGRTTMHHSRAASVTSQGDVSLSQPFRSWYYICCKWFSDWQVAPPKNSNITAYRSQLMDREYWEGGCQSYFGSNTHPLTNTTEHNRKWLGVLKGVTKIYYTAGELDPWRDATVATVGGTLLNNSVDAPIFLINGATHTQDMQPDSVDDLNSVRMAKEMGDALVKKWIR</sequence>
<evidence type="ECO:0000313" key="1">
    <source>
        <dbReference type="EMBL" id="KAJ2891719.1"/>
    </source>
</evidence>
<reference evidence="1" key="1">
    <citation type="submission" date="2022-07" db="EMBL/GenBank/DDBJ databases">
        <title>Phylogenomic reconstructions and comparative analyses of Kickxellomycotina fungi.</title>
        <authorList>
            <person name="Reynolds N.K."/>
            <person name="Stajich J.E."/>
            <person name="Barry K."/>
            <person name="Grigoriev I.V."/>
            <person name="Crous P."/>
            <person name="Smith M.E."/>
        </authorList>
    </citation>
    <scope>NUCLEOTIDE SEQUENCE</scope>
    <source>
        <strain evidence="1">CBS 190363</strain>
    </source>
</reference>
<keyword evidence="2" id="KW-1185">Reference proteome</keyword>
<organism evidence="1 2">
    <name type="scientific">Coemansia aciculifera</name>
    <dbReference type="NCBI Taxonomy" id="417176"/>
    <lineage>
        <taxon>Eukaryota</taxon>
        <taxon>Fungi</taxon>
        <taxon>Fungi incertae sedis</taxon>
        <taxon>Zoopagomycota</taxon>
        <taxon>Kickxellomycotina</taxon>
        <taxon>Kickxellomycetes</taxon>
        <taxon>Kickxellales</taxon>
        <taxon>Kickxellaceae</taxon>
        <taxon>Coemansia</taxon>
    </lineage>
</organism>
<evidence type="ECO:0000313" key="2">
    <source>
        <dbReference type="Proteomes" id="UP001139981"/>
    </source>
</evidence>